<dbReference type="AlphaFoldDB" id="A0AAD8QTI2"/>
<dbReference type="GO" id="GO:0010073">
    <property type="term" value="P:meristem maintenance"/>
    <property type="evidence" value="ECO:0007669"/>
    <property type="project" value="InterPro"/>
</dbReference>
<dbReference type="EMBL" id="JAUUTY010000007">
    <property type="protein sequence ID" value="KAK1608110.1"/>
    <property type="molecule type" value="Genomic_DNA"/>
</dbReference>
<reference evidence="2" key="1">
    <citation type="submission" date="2023-07" db="EMBL/GenBank/DDBJ databases">
        <title>A chromosome-level genome assembly of Lolium multiflorum.</title>
        <authorList>
            <person name="Chen Y."/>
            <person name="Copetti D."/>
            <person name="Kolliker R."/>
            <person name="Studer B."/>
        </authorList>
    </citation>
    <scope>NUCLEOTIDE SEQUENCE</scope>
    <source>
        <strain evidence="2">02402/16</strain>
        <tissue evidence="2">Leaf</tissue>
    </source>
</reference>
<sequence length="110" mass="12513">MTEKRKDLQPLKIRYHDTVDIAYDERYTEFIQPTGLLPFITLVSRGANMNAAALTALVDRWRPETHTFHLRAGEMTPTLQDVSMILGLPIQGEPLCMNTASDGWRDDPQV</sequence>
<dbReference type="PANTHER" id="PTHR46033:SF87">
    <property type="entry name" value="AMINOTRANSFERASE-LIKE PLANT MOBILE DOMAIN-CONTAINING PROTEIN"/>
    <property type="match status" value="1"/>
</dbReference>
<evidence type="ECO:0000313" key="2">
    <source>
        <dbReference type="EMBL" id="KAK1608110.1"/>
    </source>
</evidence>
<dbReference type="Proteomes" id="UP001231189">
    <property type="component" value="Unassembled WGS sequence"/>
</dbReference>
<name>A0AAD8QTI2_LOLMU</name>
<accession>A0AAD8QTI2</accession>
<organism evidence="2 3">
    <name type="scientific">Lolium multiflorum</name>
    <name type="common">Italian ryegrass</name>
    <name type="synonym">Lolium perenne subsp. multiflorum</name>
    <dbReference type="NCBI Taxonomy" id="4521"/>
    <lineage>
        <taxon>Eukaryota</taxon>
        <taxon>Viridiplantae</taxon>
        <taxon>Streptophyta</taxon>
        <taxon>Embryophyta</taxon>
        <taxon>Tracheophyta</taxon>
        <taxon>Spermatophyta</taxon>
        <taxon>Magnoliopsida</taxon>
        <taxon>Liliopsida</taxon>
        <taxon>Poales</taxon>
        <taxon>Poaceae</taxon>
        <taxon>BOP clade</taxon>
        <taxon>Pooideae</taxon>
        <taxon>Poodae</taxon>
        <taxon>Poeae</taxon>
        <taxon>Poeae Chloroplast Group 2 (Poeae type)</taxon>
        <taxon>Loliodinae</taxon>
        <taxon>Loliinae</taxon>
        <taxon>Lolium</taxon>
    </lineage>
</organism>
<protein>
    <recommendedName>
        <fullName evidence="1">Aminotransferase-like plant mobile domain-containing protein</fullName>
    </recommendedName>
</protein>
<keyword evidence="3" id="KW-1185">Reference proteome</keyword>
<dbReference type="InterPro" id="IPR044824">
    <property type="entry name" value="MAIN-like"/>
</dbReference>
<gene>
    <name evidence="2" type="ORF">QYE76_031783</name>
</gene>
<dbReference type="PANTHER" id="PTHR46033">
    <property type="entry name" value="PROTEIN MAIN-LIKE 2"/>
    <property type="match status" value="1"/>
</dbReference>
<dbReference type="Pfam" id="PF10536">
    <property type="entry name" value="PMD"/>
    <property type="match status" value="1"/>
</dbReference>
<evidence type="ECO:0000259" key="1">
    <source>
        <dbReference type="Pfam" id="PF10536"/>
    </source>
</evidence>
<comment type="caution">
    <text evidence="2">The sequence shown here is derived from an EMBL/GenBank/DDBJ whole genome shotgun (WGS) entry which is preliminary data.</text>
</comment>
<proteinExistence type="predicted"/>
<feature type="domain" description="Aminotransferase-like plant mobile" evidence="1">
    <location>
        <begin position="47"/>
        <end position="100"/>
    </location>
</feature>
<dbReference type="InterPro" id="IPR019557">
    <property type="entry name" value="AminoTfrase-like_pln_mobile"/>
</dbReference>
<evidence type="ECO:0000313" key="3">
    <source>
        <dbReference type="Proteomes" id="UP001231189"/>
    </source>
</evidence>